<dbReference type="EMBL" id="LT622873">
    <property type="protein sequence ID" value="SCW23306.1"/>
    <property type="molecule type" value="Genomic_DNA"/>
</dbReference>
<sequence length="322" mass="37856">MIIYWPQKQGVELNLHVSNLFKKVYIKLHSSLYNKTAHILSIDIVNSYFKQELFKIILLELEILILDIIELDIDIQDISRLNHKLLIDLVVKSMISCQNMFKLNLRNIYLNPAGQLLSHKRIFLEHRLLLQSVLAYLIFGTSGDPANIYLFPKDQIPAKHVEILLDNLVIQIADIVFYELINSTKSTLKLFDLLKVHNICRTTYVSARSVATFRNNLVWYNYSNFYFKQPRIIYNNRYQVWIFSNKGLHCQYIYASREDELKLLSHAQFVIIVLLELQDFLAPKLQNLILLIGKLWIYLVRYVISNSLKVLLKSISIVIRSR</sequence>
<keyword evidence="1" id="KW-0150">Chloroplast</keyword>
<reference evidence="1" key="2">
    <citation type="submission" date="2016-10" db="EMBL/GenBank/DDBJ databases">
        <authorList>
            <person name="de Groot N.N."/>
        </authorList>
    </citation>
    <scope>NUCLEOTIDE SEQUENCE</scope>
    <source>
        <strain evidence="1">J.0081</strain>
    </source>
</reference>
<evidence type="ECO:0000313" key="1">
    <source>
        <dbReference type="EMBL" id="SCW23306.1"/>
    </source>
</evidence>
<dbReference type="InterPro" id="IPR017077">
    <property type="entry name" value="Uncharacterised_Ycf55_algae"/>
</dbReference>
<dbReference type="Pfam" id="PF12452">
    <property type="entry name" value="DUF3685"/>
    <property type="match status" value="1"/>
</dbReference>
<dbReference type="GeneID" id="30001249"/>
<keyword evidence="1" id="KW-0934">Plastid</keyword>
<organism evidence="1">
    <name type="scientific">Scinaia undulata</name>
    <dbReference type="NCBI Taxonomy" id="1884664"/>
    <lineage>
        <taxon>Eukaryota</taxon>
        <taxon>Rhodophyta</taxon>
        <taxon>Florideophyceae</taxon>
        <taxon>Nemaliophycidae</taxon>
        <taxon>Nemaliales</taxon>
        <taxon>Scinaiaceae</taxon>
        <taxon>Scinaia</taxon>
    </lineage>
</organism>
<protein>
    <submittedName>
        <fullName evidence="1">Uncharacterized protein</fullName>
    </submittedName>
</protein>
<gene>
    <name evidence="1" type="primary">ycf55</name>
    <name evidence="1" type="ORF">J0081_24</name>
</gene>
<accession>A0A1G4NXS6</accession>
<dbReference type="PIRSF" id="PIRSF036962">
    <property type="entry name" value="UCP036962_SignTr_Ycf55"/>
    <property type="match status" value="1"/>
</dbReference>
<reference evidence="1" key="1">
    <citation type="submission" date="2016-10" db="EMBL/GenBank/DDBJ databases">
        <title>Chloroplast genomes as a tool to resolve red algal phylogenies: a case study in the Nemaliales.</title>
        <authorList>
            <person name="Costa J.F."/>
            <person name="Lin S.M."/>
            <person name="Macaya E.C."/>
            <person name="Fernandez-Garcia C."/>
            <person name="Verbruggen H."/>
        </authorList>
    </citation>
    <scope>NUCLEOTIDE SEQUENCE</scope>
    <source>
        <strain evidence="1">J.0081</strain>
    </source>
</reference>
<geneLocation type="chloroplast" evidence="1"/>
<proteinExistence type="predicted"/>
<name>A0A1G4NXS6_9FLOR</name>
<dbReference type="RefSeq" id="YP_009314851.1">
    <property type="nucleotide sequence ID" value="NC_031664.1"/>
</dbReference>
<dbReference type="AlphaFoldDB" id="A0A1G4NXS6"/>
<dbReference type="InterPro" id="IPR022552">
    <property type="entry name" value="UPF_Ycf55"/>
</dbReference>